<sequence length="305" mass="36281">MEKNTYYVEDNLVLLKKVEKESVDLIYFDPPYNTGRDFYNFNDKFESVDAYSDFIKLRIIECRRILKKTGTMIVHIEPRVSPYFRLIADALFGLNNFKNEIVWKTGGNSKNIRQLNRWHDTILVYAKNKGKQLFNPIYFPYDDAYKKNAKICPIHKKLYKTTAIHNSQPEVNPRMNLRYEWQGNTRQWYVCKEKMEELHKDNRLQYNNKNIPRIKRFLDEMDGIPLRDIWDDIANIQSKEKLKYATQKPVKLLERIVTLYSDEKSLCLDIFAGSGTLGRACKNLNRDYILFDINEDGKKLFEKSI</sequence>
<organism evidence="6">
    <name type="scientific">viral metagenome</name>
    <dbReference type="NCBI Taxonomy" id="1070528"/>
    <lineage>
        <taxon>unclassified sequences</taxon>
        <taxon>metagenomes</taxon>
        <taxon>organismal metagenomes</taxon>
    </lineage>
</organism>
<evidence type="ECO:0000313" key="6">
    <source>
        <dbReference type="EMBL" id="QHT95072.1"/>
    </source>
</evidence>
<dbReference type="EMBL" id="MN740234">
    <property type="protein sequence ID" value="QHT95072.1"/>
    <property type="molecule type" value="Genomic_DNA"/>
</dbReference>
<comment type="similarity">
    <text evidence="1">Belongs to the N(4)/N(6)-methyltransferase family.</text>
</comment>
<dbReference type="GO" id="GO:0032259">
    <property type="term" value="P:methylation"/>
    <property type="evidence" value="ECO:0007669"/>
    <property type="project" value="UniProtKB-KW"/>
</dbReference>
<evidence type="ECO:0000256" key="3">
    <source>
        <dbReference type="ARBA" id="ARBA00022679"/>
    </source>
</evidence>
<evidence type="ECO:0000256" key="4">
    <source>
        <dbReference type="ARBA" id="ARBA00022691"/>
    </source>
</evidence>
<evidence type="ECO:0000259" key="5">
    <source>
        <dbReference type="Pfam" id="PF01555"/>
    </source>
</evidence>
<dbReference type="PROSITE" id="PS00092">
    <property type="entry name" value="N6_MTASE"/>
    <property type="match status" value="1"/>
</dbReference>
<dbReference type="Gene3D" id="3.40.50.150">
    <property type="entry name" value="Vaccinia Virus protein VP39"/>
    <property type="match status" value="1"/>
</dbReference>
<dbReference type="InterPro" id="IPR029063">
    <property type="entry name" value="SAM-dependent_MTases_sf"/>
</dbReference>
<reference evidence="6" key="1">
    <citation type="journal article" date="2020" name="Nature">
        <title>Giant virus diversity and host interactions through global metagenomics.</title>
        <authorList>
            <person name="Schulz F."/>
            <person name="Roux S."/>
            <person name="Paez-Espino D."/>
            <person name="Jungbluth S."/>
            <person name="Walsh D.A."/>
            <person name="Denef V.J."/>
            <person name="McMahon K.D."/>
            <person name="Konstantinidis K.T."/>
            <person name="Eloe-Fadrosh E.A."/>
            <person name="Kyrpides N.C."/>
            <person name="Woyke T."/>
        </authorList>
    </citation>
    <scope>NUCLEOTIDE SEQUENCE</scope>
    <source>
        <strain evidence="6">GVMAG-M-3300024261-37</strain>
    </source>
</reference>
<name>A0A6C0IQ06_9ZZZZ</name>
<dbReference type="Pfam" id="PF01555">
    <property type="entry name" value="N6_N4_Mtase"/>
    <property type="match status" value="1"/>
</dbReference>
<dbReference type="GO" id="GO:0008170">
    <property type="term" value="F:N-methyltransferase activity"/>
    <property type="evidence" value="ECO:0007669"/>
    <property type="project" value="InterPro"/>
</dbReference>
<proteinExistence type="inferred from homology"/>
<feature type="domain" description="DNA methylase N-4/N-6" evidence="5">
    <location>
        <begin position="23"/>
        <end position="301"/>
    </location>
</feature>
<keyword evidence="2" id="KW-0489">Methyltransferase</keyword>
<dbReference type="GO" id="GO:0003677">
    <property type="term" value="F:DNA binding"/>
    <property type="evidence" value="ECO:0007669"/>
    <property type="project" value="InterPro"/>
</dbReference>
<protein>
    <recommendedName>
        <fullName evidence="5">DNA methylase N-4/N-6 domain-containing protein</fullName>
    </recommendedName>
</protein>
<dbReference type="InterPro" id="IPR002052">
    <property type="entry name" value="DNA_methylase_N6_adenine_CS"/>
</dbReference>
<dbReference type="AlphaFoldDB" id="A0A6C0IQ06"/>
<dbReference type="InterPro" id="IPR002941">
    <property type="entry name" value="DNA_methylase_N4/N6"/>
</dbReference>
<dbReference type="InterPro" id="IPR002295">
    <property type="entry name" value="N4/N6-MTase_EcoPI_Mod-like"/>
</dbReference>
<dbReference type="SUPFAM" id="SSF53335">
    <property type="entry name" value="S-adenosyl-L-methionine-dependent methyltransferases"/>
    <property type="match status" value="1"/>
</dbReference>
<dbReference type="PRINTS" id="PR00506">
    <property type="entry name" value="D21N6MTFRASE"/>
</dbReference>
<keyword evidence="4" id="KW-0949">S-adenosyl-L-methionine</keyword>
<evidence type="ECO:0000256" key="2">
    <source>
        <dbReference type="ARBA" id="ARBA00022603"/>
    </source>
</evidence>
<evidence type="ECO:0000256" key="1">
    <source>
        <dbReference type="ARBA" id="ARBA00006594"/>
    </source>
</evidence>
<keyword evidence="3" id="KW-0808">Transferase</keyword>
<accession>A0A6C0IQ06</accession>